<accession>A0ABY2KNS3</accession>
<comment type="caution">
    <text evidence="3">The sequence shown here is derived from an EMBL/GenBank/DDBJ whole genome shotgun (WGS) entry which is preliminary data.</text>
</comment>
<keyword evidence="4" id="KW-1185">Reference proteome</keyword>
<evidence type="ECO:0000256" key="1">
    <source>
        <dbReference type="SAM" id="SignalP"/>
    </source>
</evidence>
<gene>
    <name evidence="3" type="ORF">EEB11_06310</name>
</gene>
<evidence type="ECO:0000313" key="4">
    <source>
        <dbReference type="Proteomes" id="UP000297741"/>
    </source>
</evidence>
<dbReference type="Proteomes" id="UP000297741">
    <property type="component" value="Unassembled WGS sequence"/>
</dbReference>
<proteinExistence type="predicted"/>
<feature type="chain" id="PRO_5046131726" evidence="1">
    <location>
        <begin position="21"/>
        <end position="302"/>
    </location>
</feature>
<sequence>MRQAVMAAVMALVATGVALADAPGTSPRPLARPGMVAVTDAQTIRVTAQTAARPAMARSLRPMPRPAGLGTEFVAAVPVAAVAPQTVATAVAVPPERIGLFGLLRPSKRPDGLGRQQQVAARVAPLAPGKQGVVSRKGAVCGDPSIKGEALAPIASRVQGCGIADPVRITSVAGVRLSQAATVDCDTARALKTWIERGVEPAYGKGRVVQLQVAGHYVCRTRNHRAGAKVSEHGRGRAIDISGFTFSNGKTQPVLRNFDSKMRKAHKAACGIFTTTLGPGSDGMHEDHLHFDTAQRGSTYCR</sequence>
<feature type="domain" description="Extensin-like C-terminal" evidence="2">
    <location>
        <begin position="155"/>
        <end position="302"/>
    </location>
</feature>
<organism evidence="3 4">
    <name type="scientific">Pseudotabrizicola sediminis</name>
    <dbReference type="NCBI Taxonomy" id="2486418"/>
    <lineage>
        <taxon>Bacteria</taxon>
        <taxon>Pseudomonadati</taxon>
        <taxon>Pseudomonadota</taxon>
        <taxon>Alphaproteobacteria</taxon>
        <taxon>Rhodobacterales</taxon>
        <taxon>Paracoccaceae</taxon>
        <taxon>Pseudotabrizicola</taxon>
    </lineage>
</organism>
<protein>
    <submittedName>
        <fullName evidence="3">Extensin family protein</fullName>
    </submittedName>
</protein>
<evidence type="ECO:0000313" key="3">
    <source>
        <dbReference type="EMBL" id="TGD44292.1"/>
    </source>
</evidence>
<dbReference type="EMBL" id="RPEM01000003">
    <property type="protein sequence ID" value="TGD44292.1"/>
    <property type="molecule type" value="Genomic_DNA"/>
</dbReference>
<dbReference type="Pfam" id="PF06904">
    <property type="entry name" value="Extensin-like_C"/>
    <property type="match status" value="1"/>
</dbReference>
<name>A0ABY2KNS3_9RHOB</name>
<evidence type="ECO:0000259" key="2">
    <source>
        <dbReference type="Pfam" id="PF06904"/>
    </source>
</evidence>
<feature type="signal peptide" evidence="1">
    <location>
        <begin position="1"/>
        <end position="20"/>
    </location>
</feature>
<keyword evidence="1" id="KW-0732">Signal</keyword>
<reference evidence="3 4" key="1">
    <citation type="submission" date="2018-11" db="EMBL/GenBank/DDBJ databases">
        <title>Tabrizicola sp. isolated from sediment of alpine lake.</title>
        <authorList>
            <person name="Liu Z."/>
        </authorList>
    </citation>
    <scope>NUCLEOTIDE SEQUENCE [LARGE SCALE GENOMIC DNA]</scope>
    <source>
        <strain evidence="3 4">DRYC-M-16</strain>
    </source>
</reference>
<dbReference type="RefSeq" id="WP_135429562.1">
    <property type="nucleotide sequence ID" value="NZ_RPEM01000003.1"/>
</dbReference>
<dbReference type="InterPro" id="IPR009683">
    <property type="entry name" value="Extensin-like_C"/>
</dbReference>